<dbReference type="PROSITE" id="PS50297">
    <property type="entry name" value="ANK_REP_REGION"/>
    <property type="match status" value="1"/>
</dbReference>
<dbReference type="InterPro" id="IPR036770">
    <property type="entry name" value="Ankyrin_rpt-contain_sf"/>
</dbReference>
<dbReference type="Pfam" id="PF00023">
    <property type="entry name" value="Ank"/>
    <property type="match status" value="1"/>
</dbReference>
<protein>
    <recommendedName>
        <fullName evidence="4">Ankyrin repeat protein</fullName>
    </recommendedName>
</protein>
<dbReference type="SMART" id="SM00248">
    <property type="entry name" value="ANK"/>
    <property type="match status" value="5"/>
</dbReference>
<gene>
    <name evidence="2" type="ORF">Poli38472_009349</name>
</gene>
<keyword evidence="1" id="KW-0040">ANK repeat</keyword>
<evidence type="ECO:0000313" key="2">
    <source>
        <dbReference type="EMBL" id="TMW65182.1"/>
    </source>
</evidence>
<comment type="caution">
    <text evidence="2">The sequence shown here is derived from an EMBL/GenBank/DDBJ whole genome shotgun (WGS) entry which is preliminary data.</text>
</comment>
<feature type="repeat" description="ANK" evidence="1">
    <location>
        <begin position="274"/>
        <end position="313"/>
    </location>
</feature>
<dbReference type="OrthoDB" id="341259at2759"/>
<reference evidence="2" key="1">
    <citation type="submission" date="2019-03" db="EMBL/GenBank/DDBJ databases">
        <title>Long read genome sequence of the mycoparasitic Pythium oligandrum ATCC 38472 isolated from sugarbeet rhizosphere.</title>
        <authorList>
            <person name="Gaulin E."/>
        </authorList>
    </citation>
    <scope>NUCLEOTIDE SEQUENCE</scope>
    <source>
        <strain evidence="2">ATCC 38472_TT</strain>
    </source>
</reference>
<dbReference type="PROSITE" id="PS50088">
    <property type="entry name" value="ANK_REPEAT"/>
    <property type="match status" value="1"/>
</dbReference>
<dbReference type="PANTHER" id="PTHR24133">
    <property type="entry name" value="ANKYRIN DOMAIN-CONTAINING"/>
    <property type="match status" value="1"/>
</dbReference>
<name>A0A8K1CKK2_PYTOL</name>
<evidence type="ECO:0000313" key="3">
    <source>
        <dbReference type="Proteomes" id="UP000794436"/>
    </source>
</evidence>
<dbReference type="AlphaFoldDB" id="A0A8K1CKK2"/>
<dbReference type="EMBL" id="SPLM01000038">
    <property type="protein sequence ID" value="TMW65182.1"/>
    <property type="molecule type" value="Genomic_DNA"/>
</dbReference>
<dbReference type="InterPro" id="IPR052391">
    <property type="entry name" value="E3_Ligase-Neurotoxin"/>
</dbReference>
<proteinExistence type="predicted"/>
<dbReference type="InterPro" id="IPR002110">
    <property type="entry name" value="Ankyrin_rpt"/>
</dbReference>
<organism evidence="2 3">
    <name type="scientific">Pythium oligandrum</name>
    <name type="common">Mycoparasitic fungus</name>
    <dbReference type="NCBI Taxonomy" id="41045"/>
    <lineage>
        <taxon>Eukaryota</taxon>
        <taxon>Sar</taxon>
        <taxon>Stramenopiles</taxon>
        <taxon>Oomycota</taxon>
        <taxon>Peronosporomycetes</taxon>
        <taxon>Pythiales</taxon>
        <taxon>Pythiaceae</taxon>
        <taxon>Pythium</taxon>
    </lineage>
</organism>
<dbReference type="SUPFAM" id="SSF48403">
    <property type="entry name" value="Ankyrin repeat"/>
    <property type="match status" value="1"/>
</dbReference>
<dbReference type="PANTHER" id="PTHR24133:SF40">
    <property type="entry name" value="ANKYRIN REPEAT DOMAIN 44"/>
    <property type="match status" value="1"/>
</dbReference>
<evidence type="ECO:0008006" key="4">
    <source>
        <dbReference type="Google" id="ProtNLM"/>
    </source>
</evidence>
<dbReference type="Gene3D" id="1.25.40.20">
    <property type="entry name" value="Ankyrin repeat-containing domain"/>
    <property type="match status" value="3"/>
</dbReference>
<dbReference type="Proteomes" id="UP000794436">
    <property type="component" value="Unassembled WGS sequence"/>
</dbReference>
<accession>A0A8K1CKK2</accession>
<keyword evidence="3" id="KW-1185">Reference proteome</keyword>
<sequence>MLDRDALFAAAANGDVATIKRFFHQLSLRPSIDRVNQYLLHHHDAALAQDKSPFTMSHVGPRPHDWYAISGGRFRNIELRRWLFDVPAERGHLAVFAWFFGPDGVQIFGDSIRPLCGIMYHSARCMSTIVNAELVELMLSSCAIEAMSPSEQAFLVDMILQDAIQRGQSDLIRLLVAHAADIDTPSTMRLTAEHGGEDTLQAIVESGAVCSLHQQLINTEDPSLTRALIRHGMDARAEDGDYAALHIAIPGGNAEMAHILITEGFADVNVQSRQGMTPLMYAAAKDPTDLVDGELDILLTLLQYGADVNLRDDRGETALHMAACVKTLSTLLAHGADPNARDNDGGTVFHNLTAQILDDDSIVEDLDVLLSYQADPHIKTTSGESAYSLLMQSERGQSYVTSRAQYFNRD</sequence>
<evidence type="ECO:0000256" key="1">
    <source>
        <dbReference type="PROSITE-ProRule" id="PRU00023"/>
    </source>
</evidence>
<dbReference type="Pfam" id="PF12796">
    <property type="entry name" value="Ank_2"/>
    <property type="match status" value="1"/>
</dbReference>